<dbReference type="PIRSF" id="PIRSF035009">
    <property type="entry name" value="UCP035009_HSDR_N"/>
    <property type="match status" value="1"/>
</dbReference>
<dbReference type="Pfam" id="PF13588">
    <property type="entry name" value="HSDR_N_2"/>
    <property type="match status" value="1"/>
</dbReference>
<dbReference type="EMBL" id="FMYP01000014">
    <property type="protein sequence ID" value="SDC00065.1"/>
    <property type="molecule type" value="Genomic_DNA"/>
</dbReference>
<keyword evidence="3" id="KW-1185">Reference proteome</keyword>
<protein>
    <recommendedName>
        <fullName evidence="1">Type I restriction enzyme R protein N-terminal domain-containing protein</fullName>
    </recommendedName>
</protein>
<sequence length="356" mass="41144">MEFKEQIKQLGEKVSKLRSQVLTEEATKSAFVMPFIQILGYDLFNPLEVVPEFVTDYGAKNIEKIDYAILNDNVPVLVIECKNHGENLDKHYTQVHKYFHLTNARFAVLTNGVQYNFYADIDNANKMDEKPFLSFDITNIKEQQIKELAKFHKSGFDVNTILTTASELKYANAIRGVLMDEISVPTPEFVKFFVSRVYDGKATEKVMLQFTGIVKRTIEQTFNDIVSDRLMSAINQTKQVQNDSIQDVALVETDESKVITTEEELNGFYIVKSILRIKTASSRLSYRDSQSYFSVILDDNNRKPICRLWLNGQNKKHIGLFDRDKKETKYEISSLDDIYNYSVQLLETVGYYEEEK</sequence>
<dbReference type="InterPro" id="IPR017035">
    <property type="entry name" value="UCP035009_HsdR_All3000-type"/>
</dbReference>
<dbReference type="AlphaFoldDB" id="A0A1G6I1W8"/>
<reference evidence="2 3" key="1">
    <citation type="submission" date="2016-09" db="EMBL/GenBank/DDBJ databases">
        <authorList>
            <person name="Capua I."/>
            <person name="De Benedictis P."/>
            <person name="Joannis T."/>
            <person name="Lombin L.H."/>
            <person name="Cattoli G."/>
        </authorList>
    </citation>
    <scope>NUCLEOTIDE SEQUENCE [LARGE SCALE GENOMIC DNA]</scope>
    <source>
        <strain evidence="2 3">A7P-90m</strain>
    </source>
</reference>
<evidence type="ECO:0000313" key="2">
    <source>
        <dbReference type="EMBL" id="SDC00065.1"/>
    </source>
</evidence>
<gene>
    <name evidence="2" type="ORF">SAMN05216323_101417</name>
</gene>
<feature type="domain" description="Type I restriction enzyme R protein N-terminal" evidence="1">
    <location>
        <begin position="24"/>
        <end position="119"/>
    </location>
</feature>
<dbReference type="InterPro" id="IPR029464">
    <property type="entry name" value="HSDR_N"/>
</dbReference>
<dbReference type="RefSeq" id="WP_092436685.1">
    <property type="nucleotide sequence ID" value="NZ_FMYP01000014.1"/>
</dbReference>
<evidence type="ECO:0000313" key="3">
    <source>
        <dbReference type="Proteomes" id="UP000199452"/>
    </source>
</evidence>
<evidence type="ECO:0000259" key="1">
    <source>
        <dbReference type="Pfam" id="PF13588"/>
    </source>
</evidence>
<accession>A0A1G6I1W8</accession>
<name>A0A1G6I1W8_9BACT</name>
<organism evidence="2 3">
    <name type="scientific">Williamwhitmania taraxaci</name>
    <dbReference type="NCBI Taxonomy" id="1640674"/>
    <lineage>
        <taxon>Bacteria</taxon>
        <taxon>Pseudomonadati</taxon>
        <taxon>Bacteroidota</taxon>
        <taxon>Bacteroidia</taxon>
        <taxon>Bacteroidales</taxon>
        <taxon>Williamwhitmaniaceae</taxon>
        <taxon>Williamwhitmania</taxon>
    </lineage>
</organism>
<dbReference type="OrthoDB" id="9148007at2"/>
<dbReference type="Gene3D" id="3.90.1570.30">
    <property type="match status" value="1"/>
</dbReference>
<dbReference type="Proteomes" id="UP000199452">
    <property type="component" value="Unassembled WGS sequence"/>
</dbReference>
<proteinExistence type="predicted"/>